<dbReference type="EMBL" id="CAMXCT010005445">
    <property type="protein sequence ID" value="CAI4012396.1"/>
    <property type="molecule type" value="Genomic_DNA"/>
</dbReference>
<dbReference type="EMBL" id="CAMXCT030005445">
    <property type="protein sequence ID" value="CAL4799708.1"/>
    <property type="molecule type" value="Genomic_DNA"/>
</dbReference>
<dbReference type="EMBL" id="CAMXCT020005445">
    <property type="protein sequence ID" value="CAL1165771.1"/>
    <property type="molecule type" value="Genomic_DNA"/>
</dbReference>
<evidence type="ECO:0000313" key="4">
    <source>
        <dbReference type="Proteomes" id="UP001152797"/>
    </source>
</evidence>
<evidence type="ECO:0000313" key="2">
    <source>
        <dbReference type="EMBL" id="CAI4012396.1"/>
    </source>
</evidence>
<protein>
    <submittedName>
        <fullName evidence="2">Uncharacterized protein</fullName>
    </submittedName>
</protein>
<proteinExistence type="predicted"/>
<feature type="region of interest" description="Disordered" evidence="1">
    <location>
        <begin position="659"/>
        <end position="705"/>
    </location>
</feature>
<keyword evidence="4" id="KW-1185">Reference proteome</keyword>
<gene>
    <name evidence="2" type="ORF">C1SCF055_LOCUS37459</name>
</gene>
<feature type="compositionally biased region" description="Basic and acidic residues" evidence="1">
    <location>
        <begin position="681"/>
        <end position="693"/>
    </location>
</feature>
<accession>A0A9P1DLL7</accession>
<name>A0A9P1DLL7_9DINO</name>
<dbReference type="Proteomes" id="UP001152797">
    <property type="component" value="Unassembled WGS sequence"/>
</dbReference>
<organism evidence="2">
    <name type="scientific">Cladocopium goreaui</name>
    <dbReference type="NCBI Taxonomy" id="2562237"/>
    <lineage>
        <taxon>Eukaryota</taxon>
        <taxon>Sar</taxon>
        <taxon>Alveolata</taxon>
        <taxon>Dinophyceae</taxon>
        <taxon>Suessiales</taxon>
        <taxon>Symbiodiniaceae</taxon>
        <taxon>Cladocopium</taxon>
    </lineage>
</organism>
<reference evidence="2" key="1">
    <citation type="submission" date="2022-10" db="EMBL/GenBank/DDBJ databases">
        <authorList>
            <person name="Chen Y."/>
            <person name="Dougan E. K."/>
            <person name="Chan C."/>
            <person name="Rhodes N."/>
            <person name="Thang M."/>
        </authorList>
    </citation>
    <scope>NUCLEOTIDE SEQUENCE</scope>
</reference>
<evidence type="ECO:0000256" key="1">
    <source>
        <dbReference type="SAM" id="MobiDB-lite"/>
    </source>
</evidence>
<dbReference type="AlphaFoldDB" id="A0A9P1DLL7"/>
<feature type="compositionally biased region" description="Low complexity" evidence="1">
    <location>
        <begin position="665"/>
        <end position="674"/>
    </location>
</feature>
<sequence length="807" mass="88129">MSSSGTGIGGRYSDAPAEAFMFEADVKAMVVCLVIQLGNLQEVLKDYQNPNGKYNKLIQAVSLAQKLNVDNPFAADMLAKLFCVVMTVKERILRMEDLGGELAVVPTPNSRWYTKPVVKDPIMLEPMQAKVAKFLEQQCGRGASPQCRLATLKKIVEMVDTAAESMEVLMDATPLLRAGHAILTDFDLEASIAEFGVNEMTSHQGLCKAVAQMCGGDHCLPSSQCSQVERTAVEALKTSAFESSMLPLGDTTKHLQLTLGPSQLALPSTQLAVPVPTSECIVVDSDEERCVDIVACMDPFQDPLLQAYVVFKVVHTRPGRLKRPLHSDDAIGSNDVALRKYTILERDVSVDANLLRVRVTCEHGSEVLCSDLFGSADPDTLMRTMVQLRVDSSGPSASVVECSLDSLKPLIDAGAFPGGNNKFHDLGDDNTIESMQLLELDGLVTSTGLGEGQWCLTAAAVEGYIRQSFWLSSPTKLFAPRTDLPLDQCTQVELQILLANNGWEQLSLVEHQDKAHVPFKGGTDSCKNWFSDRNGRFFSAYLVCLLKSEKLFQAGLKGGIFHGQIESYYSALLASLDQGLSLEQIQPWKPAKFYRGIIKGQEPEGEGDANAAPKLRLMDDIDDVPALEAGSGLSGPAAAAISHADAPSTRQDAVEVLRPPDRHVPSSSSAAPSAVRSQPKQRSEPKARSENSSRRQGTTRSSTHEKSHHFGDFFLAYYESGAVPSWRAVCSVHEQCTKSMRTNQERNEDDVCRRLKAWCLKAFDPDCDSKHHHVFFSAVPTAAEAGSNDDLKKQLERLSKSKPPSRK</sequence>
<comment type="caution">
    <text evidence="2">The sequence shown here is derived from an EMBL/GenBank/DDBJ whole genome shotgun (WGS) entry which is preliminary data.</text>
</comment>
<reference evidence="3 4" key="2">
    <citation type="submission" date="2024-05" db="EMBL/GenBank/DDBJ databases">
        <authorList>
            <person name="Chen Y."/>
            <person name="Shah S."/>
            <person name="Dougan E. K."/>
            <person name="Thang M."/>
            <person name="Chan C."/>
        </authorList>
    </citation>
    <scope>NUCLEOTIDE SEQUENCE [LARGE SCALE GENOMIC DNA]</scope>
</reference>
<evidence type="ECO:0000313" key="3">
    <source>
        <dbReference type="EMBL" id="CAL4799708.1"/>
    </source>
</evidence>